<organism evidence="7">
    <name type="scientific">human gut metagenome</name>
    <dbReference type="NCBI Taxonomy" id="408170"/>
    <lineage>
        <taxon>unclassified sequences</taxon>
        <taxon>metagenomes</taxon>
        <taxon>organismal metagenomes</taxon>
    </lineage>
</organism>
<keyword evidence="5 7" id="KW-0418">Kinase</keyword>
<comment type="catalytic activity">
    <reaction evidence="1">
        <text>ATP + protein L-histidine = ADP + protein N-phospho-L-histidine.</text>
        <dbReference type="EC" id="2.7.13.3"/>
    </reaction>
</comment>
<gene>
    <name evidence="7" type="ORF">OBE_15546</name>
</gene>
<evidence type="ECO:0000256" key="2">
    <source>
        <dbReference type="ARBA" id="ARBA00012438"/>
    </source>
</evidence>
<dbReference type="InterPro" id="IPR050428">
    <property type="entry name" value="TCS_sensor_his_kinase"/>
</dbReference>
<reference evidence="7" key="1">
    <citation type="journal article" date="2013" name="Environ. Microbiol.">
        <title>Microbiota from the distal guts of lean and obese adolescents exhibit partial functional redundancy besides clear differences in community structure.</title>
        <authorList>
            <person name="Ferrer M."/>
            <person name="Ruiz A."/>
            <person name="Lanza F."/>
            <person name="Haange S.B."/>
            <person name="Oberbach A."/>
            <person name="Till H."/>
            <person name="Bargiela R."/>
            <person name="Campoy C."/>
            <person name="Segura M.T."/>
            <person name="Richter M."/>
            <person name="von Bergen M."/>
            <person name="Seifert J."/>
            <person name="Suarez A."/>
        </authorList>
    </citation>
    <scope>NUCLEOTIDE SEQUENCE</scope>
</reference>
<comment type="caution">
    <text evidence="7">The sequence shown here is derived from an EMBL/GenBank/DDBJ whole genome shotgun (WGS) entry which is preliminary data.</text>
</comment>
<dbReference type="GO" id="GO:0005886">
    <property type="term" value="C:plasma membrane"/>
    <property type="evidence" value="ECO:0007669"/>
    <property type="project" value="TreeGrafter"/>
</dbReference>
<evidence type="ECO:0000256" key="5">
    <source>
        <dbReference type="ARBA" id="ARBA00022777"/>
    </source>
</evidence>
<dbReference type="InterPro" id="IPR005467">
    <property type="entry name" value="His_kinase_dom"/>
</dbReference>
<evidence type="ECO:0000259" key="6">
    <source>
        <dbReference type="PROSITE" id="PS50109"/>
    </source>
</evidence>
<name>K1SK65_9ZZZZ</name>
<dbReference type="PROSITE" id="PS50109">
    <property type="entry name" value="HIS_KIN"/>
    <property type="match status" value="1"/>
</dbReference>
<dbReference type="CDD" id="cd00082">
    <property type="entry name" value="HisKA"/>
    <property type="match status" value="1"/>
</dbReference>
<feature type="domain" description="Histidine kinase" evidence="6">
    <location>
        <begin position="77"/>
        <end position="194"/>
    </location>
</feature>
<dbReference type="AlphaFoldDB" id="K1SK65"/>
<evidence type="ECO:0000256" key="1">
    <source>
        <dbReference type="ARBA" id="ARBA00000085"/>
    </source>
</evidence>
<keyword evidence="3" id="KW-0597">Phosphoprotein</keyword>
<accession>K1SK65</accession>
<dbReference type="Pfam" id="PF00512">
    <property type="entry name" value="HisKA"/>
    <property type="match status" value="1"/>
</dbReference>
<protein>
    <recommendedName>
        <fullName evidence="2">histidine kinase</fullName>
        <ecNumber evidence="2">2.7.13.3</ecNumber>
    </recommendedName>
</protein>
<sequence length="194" mass="22301">PAVLICTSIGIQLVLKGVFRPLHRLLDWLHCIQPGKEVPPLDNPTKIREFRQLSDAALDMGNRSYKAYEEQKQFIENASHELQTPLAIVRGKVELLAESEGMTEQQMEQLDEIYATLGRAVKLNKSLLLLSRIENGQYTEMEDVSVDEILDELLPDLMDIYEHKQVRLIRKREEQPFIIRCNHSLAQILVSNLV</sequence>
<keyword evidence="4" id="KW-0808">Transferase</keyword>
<dbReference type="PANTHER" id="PTHR45436">
    <property type="entry name" value="SENSOR HISTIDINE KINASE YKOH"/>
    <property type="match status" value="1"/>
</dbReference>
<dbReference type="Gene3D" id="1.10.287.130">
    <property type="match status" value="1"/>
</dbReference>
<feature type="non-terminal residue" evidence="7">
    <location>
        <position position="1"/>
    </location>
</feature>
<dbReference type="GO" id="GO:0000155">
    <property type="term" value="F:phosphorelay sensor kinase activity"/>
    <property type="evidence" value="ECO:0007669"/>
    <property type="project" value="InterPro"/>
</dbReference>
<dbReference type="SMART" id="SM00388">
    <property type="entry name" value="HisKA"/>
    <property type="match status" value="1"/>
</dbReference>
<dbReference type="InterPro" id="IPR036097">
    <property type="entry name" value="HisK_dim/P_sf"/>
</dbReference>
<dbReference type="EMBL" id="AJWZ01010688">
    <property type="protein sequence ID" value="EKC47741.1"/>
    <property type="molecule type" value="Genomic_DNA"/>
</dbReference>
<evidence type="ECO:0000256" key="4">
    <source>
        <dbReference type="ARBA" id="ARBA00022679"/>
    </source>
</evidence>
<dbReference type="SUPFAM" id="SSF47384">
    <property type="entry name" value="Homodimeric domain of signal transducing histidine kinase"/>
    <property type="match status" value="1"/>
</dbReference>
<evidence type="ECO:0000256" key="3">
    <source>
        <dbReference type="ARBA" id="ARBA00022553"/>
    </source>
</evidence>
<dbReference type="InterPro" id="IPR003661">
    <property type="entry name" value="HisK_dim/P_dom"/>
</dbReference>
<feature type="non-terminal residue" evidence="7">
    <location>
        <position position="194"/>
    </location>
</feature>
<dbReference type="EC" id="2.7.13.3" evidence="2"/>
<evidence type="ECO:0000313" key="7">
    <source>
        <dbReference type="EMBL" id="EKC47741.1"/>
    </source>
</evidence>
<proteinExistence type="predicted"/>
<dbReference type="PANTHER" id="PTHR45436:SF5">
    <property type="entry name" value="SENSOR HISTIDINE KINASE TRCS"/>
    <property type="match status" value="1"/>
</dbReference>